<dbReference type="PANTHER" id="PTHR43158:SF5">
    <property type="entry name" value="ABC TRANSPORTER, ATP-BINDING PROTEIN"/>
    <property type="match status" value="1"/>
</dbReference>
<dbReference type="EMBL" id="BAABDD010000043">
    <property type="protein sequence ID" value="GAA3764612.1"/>
    <property type="molecule type" value="Genomic_DNA"/>
</dbReference>
<dbReference type="GO" id="GO:0016787">
    <property type="term" value="F:hydrolase activity"/>
    <property type="evidence" value="ECO:0007669"/>
    <property type="project" value="UniProtKB-KW"/>
</dbReference>
<evidence type="ECO:0000256" key="2">
    <source>
        <dbReference type="ARBA" id="ARBA00022840"/>
    </source>
</evidence>
<sequence>MSPGIEVHNLHLRYGKTTALRDLTFSLSGGKICGLLGRNGSGKTSLLSVLASLRPAPGGSVTIGGEAPFENPRVMPRVCFIPAAGKGASDSADSTRVRTALDLAAATRPRWDRDYAQHLLERFGLPLDKRLSSLSLGMRSALNVTIGLAARAPVTLFDESYLGMDAHARYAFYEELLDDYMATPRTIILSTHLIEEIGSLLEEVVIIDRGRLVLHEDAETLRSQGAVCTGPAEAVDDFTAGMTVLGEQRLGQTKATTVYGPLDDRERERAHAAGLELGPVALQDLFVHLTKELEGSR</sequence>
<keyword evidence="1" id="KW-0547">Nucleotide-binding</keyword>
<dbReference type="InterPro" id="IPR003593">
    <property type="entry name" value="AAA+_ATPase"/>
</dbReference>
<keyword evidence="5" id="KW-1185">Reference proteome</keyword>
<dbReference type="SUPFAM" id="SSF52540">
    <property type="entry name" value="P-loop containing nucleoside triphosphate hydrolases"/>
    <property type="match status" value="1"/>
</dbReference>
<gene>
    <name evidence="4" type="ORF">GCM10022402_47260</name>
</gene>
<organism evidence="4 5">
    <name type="scientific">Salinactinospora qingdaonensis</name>
    <dbReference type="NCBI Taxonomy" id="702744"/>
    <lineage>
        <taxon>Bacteria</taxon>
        <taxon>Bacillati</taxon>
        <taxon>Actinomycetota</taxon>
        <taxon>Actinomycetes</taxon>
        <taxon>Streptosporangiales</taxon>
        <taxon>Nocardiopsidaceae</taxon>
        <taxon>Salinactinospora</taxon>
    </lineage>
</organism>
<dbReference type="Gene3D" id="3.40.50.300">
    <property type="entry name" value="P-loop containing nucleotide triphosphate hydrolases"/>
    <property type="match status" value="1"/>
</dbReference>
<dbReference type="PROSITE" id="PS50893">
    <property type="entry name" value="ABC_TRANSPORTER_2"/>
    <property type="match status" value="1"/>
</dbReference>
<accession>A0ABP7GHE5</accession>
<evidence type="ECO:0000313" key="5">
    <source>
        <dbReference type="Proteomes" id="UP001500908"/>
    </source>
</evidence>
<reference evidence="5" key="1">
    <citation type="journal article" date="2019" name="Int. J. Syst. Evol. Microbiol.">
        <title>The Global Catalogue of Microorganisms (GCM) 10K type strain sequencing project: providing services to taxonomists for standard genome sequencing and annotation.</title>
        <authorList>
            <consortium name="The Broad Institute Genomics Platform"/>
            <consortium name="The Broad Institute Genome Sequencing Center for Infectious Disease"/>
            <person name="Wu L."/>
            <person name="Ma J."/>
        </authorList>
    </citation>
    <scope>NUCLEOTIDE SEQUENCE [LARGE SCALE GENOMIC DNA]</scope>
    <source>
        <strain evidence="5">JCM 17137</strain>
    </source>
</reference>
<comment type="caution">
    <text evidence="4">The sequence shown here is derived from an EMBL/GenBank/DDBJ whole genome shotgun (WGS) entry which is preliminary data.</text>
</comment>
<dbReference type="InterPro" id="IPR027417">
    <property type="entry name" value="P-loop_NTPase"/>
</dbReference>
<dbReference type="GO" id="GO:0005524">
    <property type="term" value="F:ATP binding"/>
    <property type="evidence" value="ECO:0007669"/>
    <property type="project" value="UniProtKB-KW"/>
</dbReference>
<dbReference type="Pfam" id="PF00005">
    <property type="entry name" value="ABC_tran"/>
    <property type="match status" value="1"/>
</dbReference>
<keyword evidence="2 4" id="KW-0067">ATP-binding</keyword>
<keyword evidence="4" id="KW-0378">Hydrolase</keyword>
<dbReference type="SMART" id="SM00382">
    <property type="entry name" value="AAA"/>
    <property type="match status" value="1"/>
</dbReference>
<feature type="domain" description="ABC transporter" evidence="3">
    <location>
        <begin position="5"/>
        <end position="234"/>
    </location>
</feature>
<dbReference type="RefSeq" id="WP_344976740.1">
    <property type="nucleotide sequence ID" value="NZ_BAABDD010000043.1"/>
</dbReference>
<evidence type="ECO:0000256" key="1">
    <source>
        <dbReference type="ARBA" id="ARBA00022741"/>
    </source>
</evidence>
<evidence type="ECO:0000313" key="4">
    <source>
        <dbReference type="EMBL" id="GAA3764612.1"/>
    </source>
</evidence>
<dbReference type="Proteomes" id="UP001500908">
    <property type="component" value="Unassembled WGS sequence"/>
</dbReference>
<dbReference type="InterPro" id="IPR003439">
    <property type="entry name" value="ABC_transporter-like_ATP-bd"/>
</dbReference>
<proteinExistence type="predicted"/>
<protein>
    <submittedName>
        <fullName evidence="4">ABC transporter ATP-binding protein</fullName>
    </submittedName>
</protein>
<name>A0ABP7GHE5_9ACTN</name>
<evidence type="ECO:0000259" key="3">
    <source>
        <dbReference type="PROSITE" id="PS50893"/>
    </source>
</evidence>
<dbReference type="PANTHER" id="PTHR43158">
    <property type="entry name" value="SKFA PEPTIDE EXPORT ATP-BINDING PROTEIN SKFE"/>
    <property type="match status" value="1"/>
</dbReference>